<sequence>MQANNIITNKNKKEIKQHGSFEFPITIYKTKISENILGYIDWHWHEELQFCIVTKGNINFNVDGDSIILSEGEGIFINSRQLHQAKNYKGSDCSYICLAFHPDFISSFTGSIINIKYIQPYIDNSRINYCILKNDIKWQSVILNNIFKIYEEYNKKEMGFELQIFILLIEVWNILIKSYFVSFPNDNARNNSLHIKNIISYICDHYMEKIELNDLAKEVNLSKSTCCREFKKYMSCTIFEYIINYRLLVSSDLLTTTNDSISDIAYQCGFGSTSYFIEKFKMKTGVSPSVYRKQKMNC</sequence>
<dbReference type="PANTHER" id="PTHR43280">
    <property type="entry name" value="ARAC-FAMILY TRANSCRIPTIONAL REGULATOR"/>
    <property type="match status" value="1"/>
</dbReference>
<accession>A0A9P1KZ24</accession>
<dbReference type="SUPFAM" id="SSF46689">
    <property type="entry name" value="Homeodomain-like"/>
    <property type="match status" value="2"/>
</dbReference>
<dbReference type="InterPro" id="IPR009057">
    <property type="entry name" value="Homeodomain-like_sf"/>
</dbReference>
<dbReference type="RefSeq" id="WP_057557550.1">
    <property type="nucleotide sequence ID" value="NZ_CDNY01000003.1"/>
</dbReference>
<evidence type="ECO:0000259" key="4">
    <source>
        <dbReference type="PROSITE" id="PS01124"/>
    </source>
</evidence>
<evidence type="ECO:0000313" key="5">
    <source>
        <dbReference type="EMBL" id="CEO32669.1"/>
    </source>
</evidence>
<dbReference type="SUPFAM" id="SSF51215">
    <property type="entry name" value="Regulatory protein AraC"/>
    <property type="match status" value="1"/>
</dbReference>
<dbReference type="InterPro" id="IPR014710">
    <property type="entry name" value="RmlC-like_jellyroll"/>
</dbReference>
<dbReference type="PRINTS" id="PR00032">
    <property type="entry name" value="HTHARAC"/>
</dbReference>
<evidence type="ECO:0000256" key="3">
    <source>
        <dbReference type="ARBA" id="ARBA00023163"/>
    </source>
</evidence>
<keyword evidence="3" id="KW-0804">Transcription</keyword>
<dbReference type="GO" id="GO:0003700">
    <property type="term" value="F:DNA-binding transcription factor activity"/>
    <property type="evidence" value="ECO:0007669"/>
    <property type="project" value="InterPro"/>
</dbReference>
<gene>
    <name evidence="5" type="primary">melR_2</name>
    <name evidence="5" type="ORF">UMC4404_06491</name>
</gene>
<keyword evidence="1" id="KW-0805">Transcription regulation</keyword>
<evidence type="ECO:0000313" key="6">
    <source>
        <dbReference type="Proteomes" id="UP000049685"/>
    </source>
</evidence>
<dbReference type="Pfam" id="PF12833">
    <property type="entry name" value="HTH_18"/>
    <property type="match status" value="1"/>
</dbReference>
<dbReference type="InterPro" id="IPR003313">
    <property type="entry name" value="AraC-bd"/>
</dbReference>
<dbReference type="SMART" id="SM00342">
    <property type="entry name" value="HTH_ARAC"/>
    <property type="match status" value="1"/>
</dbReference>
<organism evidence="5 6">
    <name type="scientific">Paraclostridium sordellii</name>
    <name type="common">Clostridium sordellii</name>
    <dbReference type="NCBI Taxonomy" id="1505"/>
    <lineage>
        <taxon>Bacteria</taxon>
        <taxon>Bacillati</taxon>
        <taxon>Bacillota</taxon>
        <taxon>Clostridia</taxon>
        <taxon>Peptostreptococcales</taxon>
        <taxon>Peptostreptococcaceae</taxon>
        <taxon>Paraclostridium</taxon>
    </lineage>
</organism>
<evidence type="ECO:0000256" key="1">
    <source>
        <dbReference type="ARBA" id="ARBA00023015"/>
    </source>
</evidence>
<keyword evidence="2" id="KW-0238">DNA-binding</keyword>
<dbReference type="AlphaFoldDB" id="A0A9P1KZ24"/>
<dbReference type="PROSITE" id="PS01124">
    <property type="entry name" value="HTH_ARAC_FAMILY_2"/>
    <property type="match status" value="1"/>
</dbReference>
<dbReference type="Gene3D" id="2.60.120.10">
    <property type="entry name" value="Jelly Rolls"/>
    <property type="match status" value="1"/>
</dbReference>
<dbReference type="GO" id="GO:0043565">
    <property type="term" value="F:sequence-specific DNA binding"/>
    <property type="evidence" value="ECO:0007669"/>
    <property type="project" value="InterPro"/>
</dbReference>
<dbReference type="InterPro" id="IPR037923">
    <property type="entry name" value="HTH-like"/>
</dbReference>
<dbReference type="InterPro" id="IPR018060">
    <property type="entry name" value="HTH_AraC"/>
</dbReference>
<dbReference type="PROSITE" id="PS00041">
    <property type="entry name" value="HTH_ARAC_FAMILY_1"/>
    <property type="match status" value="1"/>
</dbReference>
<dbReference type="PANTHER" id="PTHR43280:SF28">
    <property type="entry name" value="HTH-TYPE TRANSCRIPTIONAL ACTIVATOR RHAS"/>
    <property type="match status" value="1"/>
</dbReference>
<protein>
    <submittedName>
        <fullName evidence="5">AraC family HTH transcriptional regulator</fullName>
    </submittedName>
</protein>
<dbReference type="Gene3D" id="1.10.10.60">
    <property type="entry name" value="Homeodomain-like"/>
    <property type="match status" value="2"/>
</dbReference>
<dbReference type="InterPro" id="IPR018062">
    <property type="entry name" value="HTH_AraC-typ_CS"/>
</dbReference>
<dbReference type="Pfam" id="PF02311">
    <property type="entry name" value="AraC_binding"/>
    <property type="match status" value="1"/>
</dbReference>
<dbReference type="Proteomes" id="UP000049685">
    <property type="component" value="Unassembled WGS sequence"/>
</dbReference>
<dbReference type="InterPro" id="IPR020449">
    <property type="entry name" value="Tscrpt_reg_AraC-type_HTH"/>
</dbReference>
<comment type="caution">
    <text evidence="5">The sequence shown here is derived from an EMBL/GenBank/DDBJ whole genome shotgun (WGS) entry which is preliminary data.</text>
</comment>
<name>A0A9P1KZ24_PARSO</name>
<reference evidence="6" key="1">
    <citation type="submission" date="2015-01" db="EMBL/GenBank/DDBJ databases">
        <authorList>
            <person name="Aslett A.Martin."/>
            <person name="De Silva Nishadi"/>
        </authorList>
    </citation>
    <scope>NUCLEOTIDE SEQUENCE [LARGE SCALE GENOMIC DNA]</scope>
    <source>
        <strain evidence="6">UMC4404</strain>
    </source>
</reference>
<proteinExistence type="predicted"/>
<feature type="domain" description="HTH araC/xylS-type" evidence="4">
    <location>
        <begin position="196"/>
        <end position="294"/>
    </location>
</feature>
<evidence type="ECO:0000256" key="2">
    <source>
        <dbReference type="ARBA" id="ARBA00023125"/>
    </source>
</evidence>
<dbReference type="CDD" id="cd02208">
    <property type="entry name" value="cupin_RmlC-like"/>
    <property type="match status" value="1"/>
</dbReference>
<dbReference type="EMBL" id="CDNY01000003">
    <property type="protein sequence ID" value="CEO32669.1"/>
    <property type="molecule type" value="Genomic_DNA"/>
</dbReference>